<reference evidence="8" key="1">
    <citation type="journal article" date="2023" name="Mol. Ecol. Resour.">
        <title>Chromosome-level genome assembly of a triploid poplar Populus alba 'Berolinensis'.</title>
        <authorList>
            <person name="Chen S."/>
            <person name="Yu Y."/>
            <person name="Wang X."/>
            <person name="Wang S."/>
            <person name="Zhang T."/>
            <person name="Zhou Y."/>
            <person name="He R."/>
            <person name="Meng N."/>
            <person name="Wang Y."/>
            <person name="Liu W."/>
            <person name="Liu Z."/>
            <person name="Liu J."/>
            <person name="Guo Q."/>
            <person name="Huang H."/>
            <person name="Sederoff R.R."/>
            <person name="Wang G."/>
            <person name="Qu G."/>
            <person name="Chen S."/>
        </authorList>
    </citation>
    <scope>NUCLEOTIDE SEQUENCE</scope>
    <source>
        <strain evidence="8">SC-2020</strain>
    </source>
</reference>
<evidence type="ECO:0000256" key="7">
    <source>
        <dbReference type="ARBA" id="ARBA00023180"/>
    </source>
</evidence>
<dbReference type="FunFam" id="3.80.10.10:FF:000041">
    <property type="entry name" value="LRR receptor-like serine/threonine-protein kinase ERECTA"/>
    <property type="match status" value="1"/>
</dbReference>
<dbReference type="EMBL" id="JAQIZT010000013">
    <property type="protein sequence ID" value="KAJ6974627.1"/>
    <property type="molecule type" value="Genomic_DNA"/>
</dbReference>
<dbReference type="SUPFAM" id="SSF52058">
    <property type="entry name" value="L domain-like"/>
    <property type="match status" value="1"/>
</dbReference>
<dbReference type="InterPro" id="IPR001611">
    <property type="entry name" value="Leu-rich_rpt"/>
</dbReference>
<evidence type="ECO:0000256" key="1">
    <source>
        <dbReference type="ARBA" id="ARBA00004479"/>
    </source>
</evidence>
<comment type="subcellular location">
    <subcellularLocation>
        <location evidence="1">Membrane</location>
        <topology evidence="1">Single-pass type I membrane protein</topology>
    </subcellularLocation>
</comment>
<keyword evidence="4" id="KW-0677">Repeat</keyword>
<proteinExistence type="predicted"/>
<dbReference type="AlphaFoldDB" id="A0AAD6LZG9"/>
<sequence>MNNLTHLMSFQLFSHNFTSHLQRDLCLDGLLVNFTVRLFRVRLEWNQFTGNISEDFGLYPNLIYVDLSHNDLSELGEATGLQLIDLSSNLLKGTIPKELVQLKALYNLTLHNNHRFGVLPVEIQMLSKLRALNLASNNLGGSIPKQLGECSNMTILLPLNLAHKAST</sequence>
<evidence type="ECO:0000256" key="6">
    <source>
        <dbReference type="ARBA" id="ARBA00023170"/>
    </source>
</evidence>
<gene>
    <name evidence="8" type="ORF">NC653_030677</name>
</gene>
<evidence type="ECO:0000256" key="2">
    <source>
        <dbReference type="ARBA" id="ARBA00022614"/>
    </source>
</evidence>
<name>A0AAD6LZG9_9ROSI</name>
<dbReference type="Proteomes" id="UP001164929">
    <property type="component" value="Chromosome 13"/>
</dbReference>
<dbReference type="Pfam" id="PF00560">
    <property type="entry name" value="LRR_1"/>
    <property type="match status" value="2"/>
</dbReference>
<keyword evidence="7" id="KW-0325">Glycoprotein</keyword>
<dbReference type="Gene3D" id="3.80.10.10">
    <property type="entry name" value="Ribonuclease Inhibitor"/>
    <property type="match status" value="1"/>
</dbReference>
<organism evidence="8 9">
    <name type="scientific">Populus alba x Populus x berolinensis</name>
    <dbReference type="NCBI Taxonomy" id="444605"/>
    <lineage>
        <taxon>Eukaryota</taxon>
        <taxon>Viridiplantae</taxon>
        <taxon>Streptophyta</taxon>
        <taxon>Embryophyta</taxon>
        <taxon>Tracheophyta</taxon>
        <taxon>Spermatophyta</taxon>
        <taxon>Magnoliopsida</taxon>
        <taxon>eudicotyledons</taxon>
        <taxon>Gunneridae</taxon>
        <taxon>Pentapetalae</taxon>
        <taxon>rosids</taxon>
        <taxon>fabids</taxon>
        <taxon>Malpighiales</taxon>
        <taxon>Salicaceae</taxon>
        <taxon>Saliceae</taxon>
        <taxon>Populus</taxon>
    </lineage>
</organism>
<evidence type="ECO:0000256" key="3">
    <source>
        <dbReference type="ARBA" id="ARBA00022729"/>
    </source>
</evidence>
<dbReference type="PRINTS" id="PR00019">
    <property type="entry name" value="LEURICHRPT"/>
</dbReference>
<dbReference type="InterPro" id="IPR032675">
    <property type="entry name" value="LRR_dom_sf"/>
</dbReference>
<protein>
    <submittedName>
        <fullName evidence="8">Uncharacterized protein</fullName>
    </submittedName>
</protein>
<dbReference type="PROSITE" id="PS51450">
    <property type="entry name" value="LRR"/>
    <property type="match status" value="1"/>
</dbReference>
<evidence type="ECO:0000313" key="9">
    <source>
        <dbReference type="Proteomes" id="UP001164929"/>
    </source>
</evidence>
<dbReference type="PANTHER" id="PTHR48053:SF22">
    <property type="entry name" value="MDIS1-INTERACTING RECEPTOR LIKE KINASE 2-LIKE"/>
    <property type="match status" value="1"/>
</dbReference>
<dbReference type="GO" id="GO:0016020">
    <property type="term" value="C:membrane"/>
    <property type="evidence" value="ECO:0007669"/>
    <property type="project" value="UniProtKB-SubCell"/>
</dbReference>
<dbReference type="InterPro" id="IPR051716">
    <property type="entry name" value="Plant_RL_S/T_kinase"/>
</dbReference>
<evidence type="ECO:0000256" key="4">
    <source>
        <dbReference type="ARBA" id="ARBA00022737"/>
    </source>
</evidence>
<dbReference type="PANTHER" id="PTHR48053">
    <property type="entry name" value="LEUCINE RICH REPEAT FAMILY PROTEIN, EXPRESSED"/>
    <property type="match status" value="1"/>
</dbReference>
<keyword evidence="5" id="KW-0472">Membrane</keyword>
<accession>A0AAD6LZG9</accession>
<keyword evidence="6" id="KW-0675">Receptor</keyword>
<evidence type="ECO:0000256" key="5">
    <source>
        <dbReference type="ARBA" id="ARBA00023136"/>
    </source>
</evidence>
<comment type="caution">
    <text evidence="8">The sequence shown here is derived from an EMBL/GenBank/DDBJ whole genome shotgun (WGS) entry which is preliminary data.</text>
</comment>
<keyword evidence="9" id="KW-1185">Reference proteome</keyword>
<keyword evidence="3" id="KW-0732">Signal</keyword>
<evidence type="ECO:0000313" key="8">
    <source>
        <dbReference type="EMBL" id="KAJ6974627.1"/>
    </source>
</evidence>
<keyword evidence="2" id="KW-0433">Leucine-rich repeat</keyword>